<evidence type="ECO:0000313" key="9">
    <source>
        <dbReference type="Proteomes" id="UP000271590"/>
    </source>
</evidence>
<dbReference type="PANTHER" id="PTHR32305">
    <property type="match status" value="1"/>
</dbReference>
<feature type="region of interest" description="Disordered" evidence="4">
    <location>
        <begin position="242"/>
        <end position="310"/>
    </location>
</feature>
<dbReference type="SUPFAM" id="SSF69279">
    <property type="entry name" value="Phage tail proteins"/>
    <property type="match status" value="2"/>
</dbReference>
<accession>A0A3P3EDW3</accession>
<comment type="similarity">
    <text evidence="2">Belongs to the VgrG protein family.</text>
</comment>
<dbReference type="InterPro" id="IPR006531">
    <property type="entry name" value="Gp5/Vgr_OB"/>
</dbReference>
<dbReference type="SUPFAM" id="SSF69255">
    <property type="entry name" value="gp5 N-terminal domain-like"/>
    <property type="match status" value="1"/>
</dbReference>
<proteinExistence type="inferred from homology"/>
<gene>
    <name evidence="8" type="ORF">EH244_23775</name>
</gene>
<comment type="subcellular location">
    <subcellularLocation>
        <location evidence="1">Secreted</location>
    </subcellularLocation>
</comment>
<feature type="region of interest" description="Disordered" evidence="4">
    <location>
        <begin position="354"/>
        <end position="374"/>
    </location>
</feature>
<dbReference type="InterPro" id="IPR037026">
    <property type="entry name" value="Vgr_OB-fold_dom_sf"/>
</dbReference>
<dbReference type="Proteomes" id="UP000271590">
    <property type="component" value="Unassembled WGS sequence"/>
</dbReference>
<dbReference type="Pfam" id="PF04717">
    <property type="entry name" value="Phage_base_V"/>
    <property type="match status" value="1"/>
</dbReference>
<feature type="domain" description="DUF2345" evidence="6">
    <location>
        <begin position="618"/>
        <end position="764"/>
    </location>
</feature>
<sequence length="987" mass="106426">MKRRVTIQTPLGEALQFHRLAGREALSQAYAFDLDLLGNSNALDPKSILGKPATVVMETESGAPRYLAGLVTRFGLSHEDNRQAFYKMRLRPWLWLATRRSDFRVFQDQTVPEIVAAVLGRYGHPMEQKLHRSYRPWTYCVQYHESDFDFISRLCEHEGIYYYFRHEAEQHVLVFADDITSSHAPLPGGETVRYHPHEKAGMTGGLEASERIYEWAQAEAIRPGHHFRNHYDFEKPQADLASRRQMPPGHDHDGFEQYEWPGDHLQHDDGETYARLRTEEQLSQRSRVSGRSNLRELAPGHTFRLRDHPREDQNRQHLLLAVAYDLQENLQASEGAHASEGSVQRFAFEAQPTSYAWRPRRSTPKPRTRGPQTAMVVGPAGEEIWTDRYGRIKVQFHWDRIGQKNENSSCWVRVSTAWAGATFGAAALPRIGQEVIVDFLNGDPDHPIVTGRVHNADEMPAWQLPQQKQLTGIRSRELGGGKSNHLALDDSSGKVQAQLKSDHQSTSLSLGHVGRIEDTAGRKDDRGQGFELRTDGHGAIRAARGLLLSTEARPNAQGHITDMRETVGRLTEGRDLHESLSQVAQQAQAHEAGDQDEVARALKAQNDAIRGQGGPSGPGEFPEFQEPHLTLASPAGIQTTAQGSTHLVSVEHTAISSGAHTSVATGNSFLVSAKDAVRMVAFNHGIRMAAAAADIDITALKDSINALAKLDIKMEASRITITAKEEVVINGGSSYTRWTAGGIESGTNGQWRAHAASHSMVGPKSDGQPRLPQPPQLPRGQLDLYHQYIKADGATRQGVKQGDYTVVDSDGGTHTGKLDANGFASVSGLPIGQAKVTFGQDPSDPWDKGSYFAKPDRWPVKAASADAPSVGSGDGGVGAPGGGLGAAASSLMSGGAGALGNLGAGLGQAGGALGQAGGPMGQVGQIAQMADTAQQAVAAVQAVQQGGAKALIGQVAQTATGMATQRIAALAPKLPGALPGQTPGFAG</sequence>
<evidence type="ECO:0000259" key="6">
    <source>
        <dbReference type="Pfam" id="PF10106"/>
    </source>
</evidence>
<feature type="region of interest" description="Disordered" evidence="4">
    <location>
        <begin position="755"/>
        <end position="774"/>
    </location>
</feature>
<evidence type="ECO:0000256" key="4">
    <source>
        <dbReference type="SAM" id="MobiDB-lite"/>
    </source>
</evidence>
<evidence type="ECO:0000259" key="5">
    <source>
        <dbReference type="Pfam" id="PF04717"/>
    </source>
</evidence>
<dbReference type="AlphaFoldDB" id="A0A3P3EDW3"/>
<dbReference type="Gene3D" id="3.55.50.10">
    <property type="entry name" value="Baseplate protein-like domains"/>
    <property type="match status" value="1"/>
</dbReference>
<dbReference type="SUPFAM" id="SSF69349">
    <property type="entry name" value="Phage fibre proteins"/>
    <property type="match status" value="1"/>
</dbReference>
<dbReference type="Pfam" id="PF13296">
    <property type="entry name" value="T6SS_Vgr"/>
    <property type="match status" value="1"/>
</dbReference>
<dbReference type="Gene3D" id="2.40.50.230">
    <property type="entry name" value="Gp5 N-terminal domain"/>
    <property type="match status" value="1"/>
</dbReference>
<feature type="compositionally biased region" description="Basic residues" evidence="4">
    <location>
        <begin position="358"/>
        <end position="368"/>
    </location>
</feature>
<dbReference type="PANTHER" id="PTHR32305:SF15">
    <property type="entry name" value="PROTEIN RHSA-RELATED"/>
    <property type="match status" value="1"/>
</dbReference>
<protein>
    <submittedName>
        <fullName evidence="8">Type VI secretion system tip protein VgrG</fullName>
    </submittedName>
</protein>
<dbReference type="Pfam" id="PF05954">
    <property type="entry name" value="Phage_GPD"/>
    <property type="match status" value="1"/>
</dbReference>
<organism evidence="8 9">
    <name type="scientific">Variovorax beijingensis</name>
    <dbReference type="NCBI Taxonomy" id="2496117"/>
    <lineage>
        <taxon>Bacteria</taxon>
        <taxon>Pseudomonadati</taxon>
        <taxon>Pseudomonadota</taxon>
        <taxon>Betaproteobacteria</taxon>
        <taxon>Burkholderiales</taxon>
        <taxon>Comamonadaceae</taxon>
        <taxon>Variovorax</taxon>
    </lineage>
</organism>
<reference evidence="8 9" key="1">
    <citation type="submission" date="2018-11" db="EMBL/GenBank/DDBJ databases">
        <title>The genome of Variovorax sp T529.</title>
        <authorList>
            <person name="Gao J."/>
        </authorList>
    </citation>
    <scope>NUCLEOTIDE SEQUENCE [LARGE SCALE GENOMIC DNA]</scope>
    <source>
        <strain evidence="8 9">T529</strain>
    </source>
</reference>
<dbReference type="InterPro" id="IPR028244">
    <property type="entry name" value="T6SS_Rhs_Vgr_dom"/>
</dbReference>
<dbReference type="InterPro" id="IPR006533">
    <property type="entry name" value="T6SS_Vgr_RhsGE"/>
</dbReference>
<feature type="compositionally biased region" description="Basic and acidic residues" evidence="4">
    <location>
        <begin position="249"/>
        <end position="282"/>
    </location>
</feature>
<evidence type="ECO:0000256" key="2">
    <source>
        <dbReference type="ARBA" id="ARBA00005558"/>
    </source>
</evidence>
<evidence type="ECO:0000256" key="3">
    <source>
        <dbReference type="ARBA" id="ARBA00022525"/>
    </source>
</evidence>
<feature type="domain" description="Putative type VI secretion system Rhs element associated Vgr" evidence="7">
    <location>
        <begin position="476"/>
        <end position="584"/>
    </location>
</feature>
<feature type="domain" description="Gp5/Type VI secretion system Vgr protein OB-fold" evidence="5">
    <location>
        <begin position="387"/>
        <end position="453"/>
    </location>
</feature>
<keyword evidence="3" id="KW-0964">Secreted</keyword>
<dbReference type="RefSeq" id="WP_124960785.1">
    <property type="nucleotide sequence ID" value="NZ_RQXU01000018.1"/>
</dbReference>
<feature type="region of interest" description="Disordered" evidence="4">
    <location>
        <begin position="514"/>
        <end position="536"/>
    </location>
</feature>
<dbReference type="Gene3D" id="2.30.110.50">
    <property type="match status" value="1"/>
</dbReference>
<dbReference type="Gene3D" id="4.10.220.110">
    <property type="match status" value="1"/>
</dbReference>
<dbReference type="InterPro" id="IPR017847">
    <property type="entry name" value="T6SS_RhsGE_Vgr_subset"/>
</dbReference>
<dbReference type="Pfam" id="PF10106">
    <property type="entry name" value="DUF2345"/>
    <property type="match status" value="1"/>
</dbReference>
<evidence type="ECO:0000259" key="7">
    <source>
        <dbReference type="Pfam" id="PF13296"/>
    </source>
</evidence>
<comment type="caution">
    <text evidence="8">The sequence shown here is derived from an EMBL/GenBank/DDBJ whole genome shotgun (WGS) entry which is preliminary data.</text>
</comment>
<dbReference type="NCBIfam" id="TIGR01646">
    <property type="entry name" value="vgr_GE"/>
    <property type="match status" value="1"/>
</dbReference>
<dbReference type="EMBL" id="RQXU01000018">
    <property type="protein sequence ID" value="RRH84531.1"/>
    <property type="molecule type" value="Genomic_DNA"/>
</dbReference>
<name>A0A3P3EDW3_9BURK</name>
<feature type="compositionally biased region" description="Polar residues" evidence="4">
    <location>
        <begin position="283"/>
        <end position="292"/>
    </location>
</feature>
<dbReference type="InterPro" id="IPR018769">
    <property type="entry name" value="VgrG2_DUF2345"/>
</dbReference>
<evidence type="ECO:0000256" key="1">
    <source>
        <dbReference type="ARBA" id="ARBA00004613"/>
    </source>
</evidence>
<dbReference type="InterPro" id="IPR050708">
    <property type="entry name" value="T6SS_VgrG/RHS"/>
</dbReference>
<dbReference type="NCBIfam" id="TIGR03361">
    <property type="entry name" value="VI_Rhs_Vgr"/>
    <property type="match status" value="1"/>
</dbReference>
<evidence type="ECO:0000313" key="8">
    <source>
        <dbReference type="EMBL" id="RRH84531.1"/>
    </source>
</evidence>
<dbReference type="GO" id="GO:0005576">
    <property type="term" value="C:extracellular region"/>
    <property type="evidence" value="ECO:0007669"/>
    <property type="project" value="UniProtKB-SubCell"/>
</dbReference>